<dbReference type="AlphaFoldDB" id="A0A238L9V1"/>
<gene>
    <name evidence="2" type="ORF">LOM8899_00316</name>
</gene>
<evidence type="ECO:0000313" key="3">
    <source>
        <dbReference type="Proteomes" id="UP000201613"/>
    </source>
</evidence>
<proteinExistence type="predicted"/>
<reference evidence="2 3" key="1">
    <citation type="submission" date="2017-05" db="EMBL/GenBank/DDBJ databases">
        <authorList>
            <person name="Song R."/>
            <person name="Chenine A.L."/>
            <person name="Ruprecht R.M."/>
        </authorList>
    </citation>
    <scope>NUCLEOTIDE SEQUENCE [LARGE SCALE GENOMIC DNA]</scope>
    <source>
        <strain evidence="2 3">CECT 8899</strain>
    </source>
</reference>
<keyword evidence="1" id="KW-0732">Signal</keyword>
<evidence type="ECO:0000256" key="1">
    <source>
        <dbReference type="SAM" id="SignalP"/>
    </source>
</evidence>
<name>A0A238L9V1_9RHOB</name>
<evidence type="ECO:0000313" key="2">
    <source>
        <dbReference type="EMBL" id="SMY06194.1"/>
    </source>
</evidence>
<evidence type="ECO:0008006" key="4">
    <source>
        <dbReference type="Google" id="ProtNLM"/>
    </source>
</evidence>
<protein>
    <recommendedName>
        <fullName evidence="4">Secreted protein</fullName>
    </recommendedName>
</protein>
<dbReference type="Proteomes" id="UP000201613">
    <property type="component" value="Unassembled WGS sequence"/>
</dbReference>
<sequence>MMHRILTVCALVPCVALADPPDVVEVRAAQTGATWRFDVTVLHSDTGWDHYADGWEVLDANGNRLGFRELLHPHETEQPFTRSLSGVAIPPELDSVQIRARCSVDGWSTETTTVELR</sequence>
<dbReference type="RefSeq" id="WP_211096154.1">
    <property type="nucleotide sequence ID" value="NZ_FXZK01000001.1"/>
</dbReference>
<feature type="signal peptide" evidence="1">
    <location>
        <begin position="1"/>
        <end position="18"/>
    </location>
</feature>
<keyword evidence="3" id="KW-1185">Reference proteome</keyword>
<organism evidence="2 3">
    <name type="scientific">Flavimaricola marinus</name>
    <dbReference type="NCBI Taxonomy" id="1819565"/>
    <lineage>
        <taxon>Bacteria</taxon>
        <taxon>Pseudomonadati</taxon>
        <taxon>Pseudomonadota</taxon>
        <taxon>Alphaproteobacteria</taxon>
        <taxon>Rhodobacterales</taxon>
        <taxon>Paracoccaceae</taxon>
        <taxon>Flavimaricola</taxon>
    </lineage>
</organism>
<dbReference type="EMBL" id="FXZK01000001">
    <property type="protein sequence ID" value="SMY06194.1"/>
    <property type="molecule type" value="Genomic_DNA"/>
</dbReference>
<accession>A0A238L9V1</accession>
<feature type="chain" id="PRO_5012376033" description="Secreted protein" evidence="1">
    <location>
        <begin position="19"/>
        <end position="117"/>
    </location>
</feature>